<dbReference type="Proteomes" id="UP001056937">
    <property type="component" value="Chromosome 1"/>
</dbReference>
<reference evidence="1" key="1">
    <citation type="journal article" date="2022" name="Toxins">
        <title>Genomic Analysis of Sphingopyxis sp. USTB-05 for Biodegrading Cyanobacterial Hepatotoxins.</title>
        <authorList>
            <person name="Liu C."/>
            <person name="Xu Q."/>
            <person name="Zhao Z."/>
            <person name="Zhang H."/>
            <person name="Liu X."/>
            <person name="Yin C."/>
            <person name="Liu Y."/>
            <person name="Yan H."/>
        </authorList>
    </citation>
    <scope>NUCLEOTIDE SEQUENCE</scope>
    <source>
        <strain evidence="1">NBD5</strain>
    </source>
</reference>
<dbReference type="EMBL" id="CP084930">
    <property type="protein sequence ID" value="USI72355.1"/>
    <property type="molecule type" value="Genomic_DNA"/>
</dbReference>
<accession>A0ABY4X638</accession>
<name>A0ABY4X638_9SPHN</name>
<keyword evidence="2" id="KW-1185">Reference proteome</keyword>
<evidence type="ECO:0000313" key="2">
    <source>
        <dbReference type="Proteomes" id="UP001056937"/>
    </source>
</evidence>
<dbReference type="RefSeq" id="WP_252166164.1">
    <property type="nucleotide sequence ID" value="NZ_CP084930.1"/>
</dbReference>
<evidence type="ECO:0000313" key="1">
    <source>
        <dbReference type="EMBL" id="USI72355.1"/>
    </source>
</evidence>
<proteinExistence type="predicted"/>
<protein>
    <submittedName>
        <fullName evidence="1">Uncharacterized protein</fullName>
    </submittedName>
</protein>
<sequence>MSAAFNTEDRAPTASHRLIETAELKIDSLRRGVLYGQCKAPSAIQLYANGLLLATIDAEETAQSFVVNVNSGLLLEAPVTLRARLVTGEPIDEFEWVLTEPQDVEDSLVPADGEIILSGGVISGFLRNVNPDALPLTVSAAAGGREFALCEVRRPAGRGSGGKALIDLPFSIPLPVGLLDGKVATVHVRLRDDARDFEGSPIVFSASHGDTIEQRLARLEQGLLSLTTTVEELGRAIRTDVHRHFYGMVMPRVDAAVQGQRIALERQMAALWLECTGSEPSADAMHAHPMETLIALKDGVSGLGWLPASATGALGRWFHERALIATEISATEDAFLEIRGSAAASPEAARALQILANGHPISLWVDQSHAPWRAFAVIPRAVLNPSGSLSLELVCPVEDQVDLGGEAATASLAVATVRIASGANHRSGGARTLDDHVTLAGFYGREQTGEGLAFRWMSGRGLLLARIADRSADHLLRVSGPFMLNERAQASLRGRLISQGETAREAEFGAGWRVDIAVPRRSAGGPSLHLIELTADASQPSSEDRRLLSAAVSDLAILAQH</sequence>
<gene>
    <name evidence="1" type="ORF">LHA26_13795</name>
</gene>
<organism evidence="1 2">
    <name type="scientific">Sphingomonas morindae</name>
    <dbReference type="NCBI Taxonomy" id="1541170"/>
    <lineage>
        <taxon>Bacteria</taxon>
        <taxon>Pseudomonadati</taxon>
        <taxon>Pseudomonadota</taxon>
        <taxon>Alphaproteobacteria</taxon>
        <taxon>Sphingomonadales</taxon>
        <taxon>Sphingomonadaceae</taxon>
        <taxon>Sphingomonas</taxon>
    </lineage>
</organism>